<evidence type="ECO:0000256" key="2">
    <source>
        <dbReference type="SAM" id="SignalP"/>
    </source>
</evidence>
<feature type="region of interest" description="Disordered" evidence="1">
    <location>
        <begin position="133"/>
        <end position="183"/>
    </location>
</feature>
<accession>A0A9N8ELR5</accession>
<proteinExistence type="predicted"/>
<evidence type="ECO:0000313" key="4">
    <source>
        <dbReference type="Proteomes" id="UP001153069"/>
    </source>
</evidence>
<protein>
    <recommendedName>
        <fullName evidence="5">Secreted protein</fullName>
    </recommendedName>
</protein>
<evidence type="ECO:0008006" key="5">
    <source>
        <dbReference type="Google" id="ProtNLM"/>
    </source>
</evidence>
<feature type="compositionally biased region" description="Low complexity" evidence="1">
    <location>
        <begin position="142"/>
        <end position="158"/>
    </location>
</feature>
<dbReference type="EMBL" id="CAICTM010001414">
    <property type="protein sequence ID" value="CAB9523442.1"/>
    <property type="molecule type" value="Genomic_DNA"/>
</dbReference>
<evidence type="ECO:0000256" key="1">
    <source>
        <dbReference type="SAM" id="MobiDB-lite"/>
    </source>
</evidence>
<dbReference type="AlphaFoldDB" id="A0A9N8ELR5"/>
<dbReference type="Proteomes" id="UP001153069">
    <property type="component" value="Unassembled WGS sequence"/>
</dbReference>
<feature type="compositionally biased region" description="Acidic residues" evidence="1">
    <location>
        <begin position="159"/>
        <end position="183"/>
    </location>
</feature>
<feature type="signal peptide" evidence="2">
    <location>
        <begin position="1"/>
        <end position="18"/>
    </location>
</feature>
<reference evidence="3" key="1">
    <citation type="submission" date="2020-06" db="EMBL/GenBank/DDBJ databases">
        <authorList>
            <consortium name="Plant Systems Biology data submission"/>
        </authorList>
    </citation>
    <scope>NUCLEOTIDE SEQUENCE</scope>
    <source>
        <strain evidence="3">D6</strain>
    </source>
</reference>
<keyword evidence="4" id="KW-1185">Reference proteome</keyword>
<evidence type="ECO:0000313" key="3">
    <source>
        <dbReference type="EMBL" id="CAB9523442.1"/>
    </source>
</evidence>
<keyword evidence="2" id="KW-0732">Signal</keyword>
<sequence length="183" mass="19310">MNLLRSFLFLQATLQVVASSKEGEDNAQTTRNLRKLWFAGAANDQQNSNTDGHLGSFDELHGMDLLTESTGGIQGGDSGGGDSGLPSLEIAQILIELDKLLTTAEDAETLEDAQAAHSDMRFKVEELMILFPPPQEEGGELGPLIPLPGSDGSGLPPEESGDDASDDGDSDDSSDDSDDTSED</sequence>
<comment type="caution">
    <text evidence="3">The sequence shown here is derived from an EMBL/GenBank/DDBJ whole genome shotgun (WGS) entry which is preliminary data.</text>
</comment>
<name>A0A9N8ELR5_9STRA</name>
<feature type="chain" id="PRO_5040457498" description="Secreted protein" evidence="2">
    <location>
        <begin position="19"/>
        <end position="183"/>
    </location>
</feature>
<organism evidence="3 4">
    <name type="scientific">Seminavis robusta</name>
    <dbReference type="NCBI Taxonomy" id="568900"/>
    <lineage>
        <taxon>Eukaryota</taxon>
        <taxon>Sar</taxon>
        <taxon>Stramenopiles</taxon>
        <taxon>Ochrophyta</taxon>
        <taxon>Bacillariophyta</taxon>
        <taxon>Bacillariophyceae</taxon>
        <taxon>Bacillariophycidae</taxon>
        <taxon>Naviculales</taxon>
        <taxon>Naviculaceae</taxon>
        <taxon>Seminavis</taxon>
    </lineage>
</organism>
<gene>
    <name evidence="3" type="ORF">SEMRO_1416_G270870.1</name>
</gene>